<sequence>MDINWIGEKLAGLNGVIKLAQQRLNLPPAKDLRALSELLENSLTLWKQNHSEFETMVAGESTKTFSRRTRNAFIDKLMNDYKDIHWQLVKYLPAIKREFILVDAFEKSNQAEFDQLARQLETVLKLPNNRH</sequence>
<reference evidence="1" key="1">
    <citation type="journal article" date="2020" name="Fungal Divers.">
        <title>Resolving the Mortierellaceae phylogeny through synthesis of multi-gene phylogenetics and phylogenomics.</title>
        <authorList>
            <person name="Vandepol N."/>
            <person name="Liber J."/>
            <person name="Desiro A."/>
            <person name="Na H."/>
            <person name="Kennedy M."/>
            <person name="Barry K."/>
            <person name="Grigoriev I.V."/>
            <person name="Miller A.N."/>
            <person name="O'Donnell K."/>
            <person name="Stajich J.E."/>
            <person name="Bonito G."/>
        </authorList>
    </citation>
    <scope>NUCLEOTIDE SEQUENCE</scope>
    <source>
        <strain evidence="1">NVP60</strain>
    </source>
</reference>
<dbReference type="AlphaFoldDB" id="A0A9P6RJ87"/>
<name>A0A9P6RJ87_9FUNG</name>
<accession>A0A9P6RJ87</accession>
<evidence type="ECO:0000313" key="1">
    <source>
        <dbReference type="EMBL" id="KAG0319893.1"/>
    </source>
</evidence>
<keyword evidence="2" id="KW-1185">Reference proteome</keyword>
<evidence type="ECO:0000313" key="2">
    <source>
        <dbReference type="Proteomes" id="UP000823405"/>
    </source>
</evidence>
<proteinExistence type="predicted"/>
<protein>
    <submittedName>
        <fullName evidence="1">Uncharacterized protein</fullName>
    </submittedName>
</protein>
<organism evidence="1 2">
    <name type="scientific">Linnemannia gamsii</name>
    <dbReference type="NCBI Taxonomy" id="64522"/>
    <lineage>
        <taxon>Eukaryota</taxon>
        <taxon>Fungi</taxon>
        <taxon>Fungi incertae sedis</taxon>
        <taxon>Mucoromycota</taxon>
        <taxon>Mortierellomycotina</taxon>
        <taxon>Mortierellomycetes</taxon>
        <taxon>Mortierellales</taxon>
        <taxon>Mortierellaceae</taxon>
        <taxon>Linnemannia</taxon>
    </lineage>
</organism>
<comment type="caution">
    <text evidence="1">The sequence shown here is derived from an EMBL/GenBank/DDBJ whole genome shotgun (WGS) entry which is preliminary data.</text>
</comment>
<dbReference type="EMBL" id="JAAAIN010000124">
    <property type="protein sequence ID" value="KAG0319893.1"/>
    <property type="molecule type" value="Genomic_DNA"/>
</dbReference>
<gene>
    <name evidence="1" type="ORF">BGZ97_001200</name>
</gene>
<dbReference type="Proteomes" id="UP000823405">
    <property type="component" value="Unassembled WGS sequence"/>
</dbReference>